<sequence>MEKSRWYDRLFGKRLIKCSSSSNTEDFDLVPTAEVLQEASYTGIYFSFANINRQNDEFVAKLRDLYDRLKGERDGDSGKKLEVVQVVMWAHNDNYGDFEGSHRESLVGLPWFAMPFSEIELKTRLSKRYRIKSGVPTLVLLGREGTTVSISAHEKLLEDPSGTYFPWRPRPVDKVLKDVILQPGGAFYSQHKNFGKDIRYSDIPDGIRGFYFSANWCPPCRAFTPQLTEVYRLIRGNEPNFEIIFVSSDRRCRKRERKMGTLRTDTISLIIKILTIFRCI</sequence>
<dbReference type="InterPro" id="IPR012336">
    <property type="entry name" value="Thioredoxin-like_fold"/>
</dbReference>
<evidence type="ECO:0000259" key="1">
    <source>
        <dbReference type="Pfam" id="PF13905"/>
    </source>
</evidence>
<accession>A0A9P0LP67</accession>
<organism evidence="2 3">
    <name type="scientific">Acanthoscelides obtectus</name>
    <name type="common">Bean weevil</name>
    <name type="synonym">Bruchus obtectus</name>
    <dbReference type="NCBI Taxonomy" id="200917"/>
    <lineage>
        <taxon>Eukaryota</taxon>
        <taxon>Metazoa</taxon>
        <taxon>Ecdysozoa</taxon>
        <taxon>Arthropoda</taxon>
        <taxon>Hexapoda</taxon>
        <taxon>Insecta</taxon>
        <taxon>Pterygota</taxon>
        <taxon>Neoptera</taxon>
        <taxon>Endopterygota</taxon>
        <taxon>Coleoptera</taxon>
        <taxon>Polyphaga</taxon>
        <taxon>Cucujiformia</taxon>
        <taxon>Chrysomeloidea</taxon>
        <taxon>Chrysomelidae</taxon>
        <taxon>Bruchinae</taxon>
        <taxon>Bruchini</taxon>
        <taxon>Acanthoscelides</taxon>
    </lineage>
</organism>
<dbReference type="GO" id="GO:0004791">
    <property type="term" value="F:thioredoxin-disulfide reductase (NADPH) activity"/>
    <property type="evidence" value="ECO:0007669"/>
    <property type="project" value="TreeGrafter"/>
</dbReference>
<dbReference type="GO" id="GO:0031397">
    <property type="term" value="P:negative regulation of protein ubiquitination"/>
    <property type="evidence" value="ECO:0007669"/>
    <property type="project" value="TreeGrafter"/>
</dbReference>
<dbReference type="GO" id="GO:0030178">
    <property type="term" value="P:negative regulation of Wnt signaling pathway"/>
    <property type="evidence" value="ECO:0007669"/>
    <property type="project" value="TreeGrafter"/>
</dbReference>
<dbReference type="OrthoDB" id="9440957at2759"/>
<dbReference type="Proteomes" id="UP001152888">
    <property type="component" value="Unassembled WGS sequence"/>
</dbReference>
<comment type="caution">
    <text evidence="2">The sequence shown here is derived from an EMBL/GenBank/DDBJ whole genome shotgun (WGS) entry which is preliminary data.</text>
</comment>
<evidence type="ECO:0000313" key="2">
    <source>
        <dbReference type="EMBL" id="CAH2002632.1"/>
    </source>
</evidence>
<dbReference type="PANTHER" id="PTHR46472:SF1">
    <property type="entry name" value="NUCLEOREDOXIN"/>
    <property type="match status" value="1"/>
</dbReference>
<reference evidence="2" key="1">
    <citation type="submission" date="2022-03" db="EMBL/GenBank/DDBJ databases">
        <authorList>
            <person name="Sayadi A."/>
        </authorList>
    </citation>
    <scope>NUCLEOTIDE SEQUENCE</scope>
</reference>
<gene>
    <name evidence="2" type="ORF">ACAOBT_LOCUS26887</name>
</gene>
<name>A0A9P0LP67_ACAOB</name>
<dbReference type="Pfam" id="PF13905">
    <property type="entry name" value="Thioredoxin_8"/>
    <property type="match status" value="2"/>
</dbReference>
<dbReference type="AlphaFoldDB" id="A0A9P0LP67"/>
<dbReference type="PANTHER" id="PTHR46472">
    <property type="entry name" value="NUCLEOREDOXIN"/>
    <property type="match status" value="1"/>
</dbReference>
<dbReference type="SUPFAM" id="SSF52833">
    <property type="entry name" value="Thioredoxin-like"/>
    <property type="match status" value="1"/>
</dbReference>
<dbReference type="Gene3D" id="3.40.30.10">
    <property type="entry name" value="Glutaredoxin"/>
    <property type="match status" value="2"/>
</dbReference>
<keyword evidence="3" id="KW-1185">Reference proteome</keyword>
<dbReference type="InterPro" id="IPR036249">
    <property type="entry name" value="Thioredoxin-like_sf"/>
</dbReference>
<dbReference type="GO" id="GO:0005634">
    <property type="term" value="C:nucleus"/>
    <property type="evidence" value="ECO:0007669"/>
    <property type="project" value="TreeGrafter"/>
</dbReference>
<evidence type="ECO:0000313" key="3">
    <source>
        <dbReference type="Proteomes" id="UP001152888"/>
    </source>
</evidence>
<protein>
    <recommendedName>
        <fullName evidence="1">Thioredoxin-like fold domain-containing protein</fullName>
    </recommendedName>
</protein>
<feature type="domain" description="Thioredoxin-like fold" evidence="1">
    <location>
        <begin position="208"/>
        <end position="251"/>
    </location>
</feature>
<proteinExistence type="predicted"/>
<dbReference type="EMBL" id="CAKOFQ010007501">
    <property type="protein sequence ID" value="CAH2002632.1"/>
    <property type="molecule type" value="Genomic_DNA"/>
</dbReference>
<feature type="domain" description="Thioredoxin-like fold" evidence="1">
    <location>
        <begin position="41"/>
        <end position="146"/>
    </location>
</feature>